<dbReference type="Proteomes" id="UP000649604">
    <property type="component" value="Unassembled WGS sequence"/>
</dbReference>
<keyword evidence="5 6" id="KW-0472">Membrane</keyword>
<keyword evidence="4 6" id="KW-1133">Transmembrane helix</keyword>
<accession>A0A9D5Q466</accession>
<reference evidence="8" key="1">
    <citation type="submission" date="2019-11" db="EMBL/GenBank/DDBJ databases">
        <title>Microbial mats filling the niche in hypersaline microbial mats.</title>
        <authorList>
            <person name="Wong H.L."/>
            <person name="Macleod F.I."/>
            <person name="White R.A. III"/>
            <person name="Burns B.P."/>
        </authorList>
    </citation>
    <scope>NUCLEOTIDE SEQUENCE</scope>
    <source>
        <strain evidence="8">Rbin_158</strain>
    </source>
</reference>
<proteinExistence type="predicted"/>
<dbReference type="EMBL" id="WJJP01000043">
    <property type="protein sequence ID" value="MBD3323235.1"/>
    <property type="molecule type" value="Genomic_DNA"/>
</dbReference>
<evidence type="ECO:0000256" key="3">
    <source>
        <dbReference type="ARBA" id="ARBA00022692"/>
    </source>
</evidence>
<feature type="transmembrane region" description="Helical" evidence="6">
    <location>
        <begin position="21"/>
        <end position="43"/>
    </location>
</feature>
<gene>
    <name evidence="8" type="ORF">GF339_01550</name>
</gene>
<keyword evidence="3 6" id="KW-0812">Transmembrane</keyword>
<feature type="domain" description="MrpA C-terminal/MbhD" evidence="7">
    <location>
        <begin position="8"/>
        <end position="73"/>
    </location>
</feature>
<evidence type="ECO:0000256" key="4">
    <source>
        <dbReference type="ARBA" id="ARBA00022989"/>
    </source>
</evidence>
<keyword evidence="2" id="KW-1003">Cell membrane</keyword>
<evidence type="ECO:0000256" key="6">
    <source>
        <dbReference type="SAM" id="Phobius"/>
    </source>
</evidence>
<evidence type="ECO:0000313" key="9">
    <source>
        <dbReference type="Proteomes" id="UP000649604"/>
    </source>
</evidence>
<protein>
    <submittedName>
        <fullName evidence="8">DUF4040 domain-containing protein</fullName>
    </submittedName>
</protein>
<evidence type="ECO:0000256" key="5">
    <source>
        <dbReference type="ARBA" id="ARBA00023136"/>
    </source>
</evidence>
<comment type="subcellular location">
    <subcellularLocation>
        <location evidence="1">Cell membrane</location>
        <topology evidence="1">Multi-pass membrane protein</topology>
    </subcellularLocation>
</comment>
<sequence>MTEILLILHLIIGMLALRAKDLLNAVILLAVVSLLSALLFFHLHAPDVALTEAAVGAGVSTFVFVWVIHKTSRNDDS</sequence>
<comment type="caution">
    <text evidence="8">The sequence shown here is derived from an EMBL/GenBank/DDBJ whole genome shotgun (WGS) entry which is preliminary data.</text>
</comment>
<feature type="transmembrane region" description="Helical" evidence="6">
    <location>
        <begin position="49"/>
        <end position="68"/>
    </location>
</feature>
<evidence type="ECO:0000256" key="1">
    <source>
        <dbReference type="ARBA" id="ARBA00004651"/>
    </source>
</evidence>
<dbReference type="AlphaFoldDB" id="A0A9D5Q466"/>
<dbReference type="InterPro" id="IPR042106">
    <property type="entry name" value="Nuo/plastoQ_OxRdtase_6_NuoJ"/>
</dbReference>
<evidence type="ECO:0000313" key="8">
    <source>
        <dbReference type="EMBL" id="MBD3323235.1"/>
    </source>
</evidence>
<dbReference type="InterPro" id="IPR025383">
    <property type="entry name" value="MrpA_C/MbhD"/>
</dbReference>
<organism evidence="8 9">
    <name type="scientific">candidate division KSB3 bacterium</name>
    <dbReference type="NCBI Taxonomy" id="2044937"/>
    <lineage>
        <taxon>Bacteria</taxon>
        <taxon>candidate division KSB3</taxon>
    </lineage>
</organism>
<dbReference type="GO" id="GO:0005886">
    <property type="term" value="C:plasma membrane"/>
    <property type="evidence" value="ECO:0007669"/>
    <property type="project" value="UniProtKB-SubCell"/>
</dbReference>
<name>A0A9D5Q466_9BACT</name>
<dbReference type="Pfam" id="PF13244">
    <property type="entry name" value="MbhD"/>
    <property type="match status" value="1"/>
</dbReference>
<dbReference type="Gene3D" id="1.20.120.1200">
    <property type="entry name" value="NADH-ubiquinone/plastoquinone oxidoreductase chain 6, subunit NuoJ"/>
    <property type="match status" value="1"/>
</dbReference>
<evidence type="ECO:0000256" key="2">
    <source>
        <dbReference type="ARBA" id="ARBA00022475"/>
    </source>
</evidence>
<evidence type="ECO:0000259" key="7">
    <source>
        <dbReference type="Pfam" id="PF13244"/>
    </source>
</evidence>